<gene>
    <name evidence="1" type="ORF">NSMM_260026</name>
</gene>
<reference evidence="1 2" key="1">
    <citation type="submission" date="2016-10" db="EMBL/GenBank/DDBJ databases">
        <authorList>
            <person name="de Groot N.N."/>
        </authorList>
    </citation>
    <scope>NUCLEOTIDE SEQUENCE [LARGE SCALE GENOMIC DNA]</scope>
    <source>
        <strain evidence="1">1</strain>
    </source>
</reference>
<evidence type="ECO:0000313" key="1">
    <source>
        <dbReference type="EMBL" id="SCZ84730.1"/>
    </source>
</evidence>
<organism evidence="1 2">
    <name type="scientific">Nitrosomonas mobilis</name>
    <dbReference type="NCBI Taxonomy" id="51642"/>
    <lineage>
        <taxon>Bacteria</taxon>
        <taxon>Pseudomonadati</taxon>
        <taxon>Pseudomonadota</taxon>
        <taxon>Betaproteobacteria</taxon>
        <taxon>Nitrosomonadales</taxon>
        <taxon>Nitrosomonadaceae</taxon>
        <taxon>Nitrosomonas</taxon>
    </lineage>
</organism>
<accession>A0A1G5SD20</accession>
<keyword evidence="2" id="KW-1185">Reference proteome</keyword>
<evidence type="ECO:0000313" key="2">
    <source>
        <dbReference type="Proteomes" id="UP000198729"/>
    </source>
</evidence>
<dbReference type="AlphaFoldDB" id="A0A1G5SD20"/>
<dbReference type="EMBL" id="FMWO01000032">
    <property type="protein sequence ID" value="SCZ84730.1"/>
    <property type="molecule type" value="Genomic_DNA"/>
</dbReference>
<sequence>MVLQTRFEQVLIFAGVAQLVEQRIRNAKVGGSTPLSGTT</sequence>
<proteinExistence type="predicted"/>
<dbReference type="Proteomes" id="UP000198729">
    <property type="component" value="Unassembled WGS sequence"/>
</dbReference>
<name>A0A1G5SD20_9PROT</name>
<protein>
    <submittedName>
        <fullName evidence="1">Uncharacterized protein</fullName>
    </submittedName>
</protein>
<dbReference type="AntiFam" id="ANF00010">
    <property type="entry name" value="tRNA translation"/>
</dbReference>